<evidence type="ECO:0000256" key="2">
    <source>
        <dbReference type="ARBA" id="ARBA00022525"/>
    </source>
</evidence>
<keyword evidence="3" id="KW-1015">Disulfide bond</keyword>
<dbReference type="CDD" id="cd12960">
    <property type="entry name" value="Spider_toxin"/>
    <property type="match status" value="1"/>
</dbReference>
<protein>
    <submittedName>
        <fullName evidence="5">Venom protein</fullName>
    </submittedName>
</protein>
<accession>A0A1W7R975</accession>
<sequence length="77" mass="8495">MAGMKIFVIMVLACLLIVNKCSAEGEEKQRPEKSRKKCIPKYKSCDHNPNGCCGNSSCRCTLLGTNCKCQRRGILQG</sequence>
<dbReference type="Pfam" id="PF02819">
    <property type="entry name" value="Toxin_9"/>
    <property type="match status" value="1"/>
</dbReference>
<proteinExistence type="predicted"/>
<dbReference type="InterPro" id="IPR004169">
    <property type="entry name" value="Spidertoxin"/>
</dbReference>
<keyword evidence="4" id="KW-0732">Signal</keyword>
<evidence type="ECO:0000256" key="4">
    <source>
        <dbReference type="SAM" id="SignalP"/>
    </source>
</evidence>
<dbReference type="EMBL" id="GFAH01000692">
    <property type="protein sequence ID" value="JAV47697.1"/>
    <property type="molecule type" value="Transcribed_RNA"/>
</dbReference>
<evidence type="ECO:0000256" key="1">
    <source>
        <dbReference type="ARBA" id="ARBA00004613"/>
    </source>
</evidence>
<dbReference type="GO" id="GO:0005576">
    <property type="term" value="C:extracellular region"/>
    <property type="evidence" value="ECO:0007669"/>
    <property type="project" value="UniProtKB-SubCell"/>
</dbReference>
<dbReference type="SUPFAM" id="SSF57059">
    <property type="entry name" value="omega toxin-like"/>
    <property type="match status" value="1"/>
</dbReference>
<comment type="subcellular location">
    <subcellularLocation>
        <location evidence="1">Secreted</location>
    </subcellularLocation>
</comment>
<keyword evidence="2" id="KW-0964">Secreted</keyword>
<dbReference type="Gene3D" id="4.10.40.10">
    <property type="match status" value="1"/>
</dbReference>
<dbReference type="GO" id="GO:0008200">
    <property type="term" value="F:ion channel inhibitor activity"/>
    <property type="evidence" value="ECO:0007669"/>
    <property type="project" value="InterPro"/>
</dbReference>
<reference evidence="5" key="1">
    <citation type="submission" date="2016-11" db="EMBL/GenBank/DDBJ databases">
        <title>Venom-gland transcriptomics and venom proteomics of the black-back scorpion (Hadrurus spadix) reveal detectability challenges and an unexplored realm of animal toxin diversity.</title>
        <authorList>
            <person name="Rokyta D.R."/>
            <person name="Ward M.J."/>
        </authorList>
    </citation>
    <scope>NUCLEOTIDE SEQUENCE</scope>
    <source>
        <tissue evidence="5">Venom gland</tissue>
    </source>
</reference>
<name>A0A1W7R975_9SCOR</name>
<dbReference type="AlphaFoldDB" id="A0A1W7R975"/>
<evidence type="ECO:0000256" key="3">
    <source>
        <dbReference type="ARBA" id="ARBA00023157"/>
    </source>
</evidence>
<feature type="chain" id="PRO_5013026669" evidence="4">
    <location>
        <begin position="24"/>
        <end position="77"/>
    </location>
</feature>
<organism evidence="5">
    <name type="scientific">Hadrurus spadix</name>
    <dbReference type="NCBI Taxonomy" id="141984"/>
    <lineage>
        <taxon>Eukaryota</taxon>
        <taxon>Metazoa</taxon>
        <taxon>Ecdysozoa</taxon>
        <taxon>Arthropoda</taxon>
        <taxon>Chelicerata</taxon>
        <taxon>Arachnida</taxon>
        <taxon>Scorpiones</taxon>
        <taxon>Iurida</taxon>
        <taxon>Iuroidea</taxon>
        <taxon>Hadrurus</taxon>
    </lineage>
</organism>
<feature type="signal peptide" evidence="4">
    <location>
        <begin position="1"/>
        <end position="23"/>
    </location>
</feature>
<evidence type="ECO:0000313" key="5">
    <source>
        <dbReference type="EMBL" id="JAV47697.1"/>
    </source>
</evidence>